<name>A0ABU5UZE1_9GAMM</name>
<evidence type="ECO:0000313" key="4">
    <source>
        <dbReference type="Proteomes" id="UP001301653"/>
    </source>
</evidence>
<keyword evidence="2" id="KW-0732">Signal</keyword>
<accession>A0ABU5UZE1</accession>
<reference evidence="3 4" key="1">
    <citation type="submission" date="2023-12" db="EMBL/GenBank/DDBJ databases">
        <title>Stenotrophomonas guangdongensis sp. nov., isolated from wilted pepper plants (Capsicum annuum).</title>
        <authorList>
            <person name="Qiu M."/>
            <person name="Li Y."/>
            <person name="Liu Q."/>
            <person name="Zhang X."/>
            <person name="Huang Y."/>
            <person name="Guo R."/>
            <person name="Hu M."/>
            <person name="Zhou J."/>
            <person name="Zhou X."/>
        </authorList>
    </citation>
    <scope>NUCLEOTIDE SEQUENCE [LARGE SCALE GENOMIC DNA]</scope>
    <source>
        <strain evidence="3 4">MH1</strain>
    </source>
</reference>
<evidence type="ECO:0000313" key="3">
    <source>
        <dbReference type="EMBL" id="MEA5666454.1"/>
    </source>
</evidence>
<gene>
    <name evidence="3" type="ORF">VA603_02715</name>
</gene>
<sequence>MSRFLVTSALLAAVLGAPLPVQAQHAPLIERMADSPAAPASAPPAGEASPPIATAAPYDNAPPPRAQIGDATRALLRLQADGGSAGKPLPMLGEAASRSYQRYLTSFDHPIPEYFETTVPNSSNGGNSR</sequence>
<organism evidence="3 4">
    <name type="scientific">Stenotrophomonas capsici</name>
    <dbReference type="NCBI Taxonomy" id="3110230"/>
    <lineage>
        <taxon>Bacteria</taxon>
        <taxon>Pseudomonadati</taxon>
        <taxon>Pseudomonadota</taxon>
        <taxon>Gammaproteobacteria</taxon>
        <taxon>Lysobacterales</taxon>
        <taxon>Lysobacteraceae</taxon>
        <taxon>Stenotrophomonas</taxon>
    </lineage>
</organism>
<dbReference type="EMBL" id="JAYFUH010000061">
    <property type="protein sequence ID" value="MEA5666454.1"/>
    <property type="molecule type" value="Genomic_DNA"/>
</dbReference>
<keyword evidence="4" id="KW-1185">Reference proteome</keyword>
<comment type="caution">
    <text evidence="3">The sequence shown here is derived from an EMBL/GenBank/DDBJ whole genome shotgun (WGS) entry which is preliminary data.</text>
</comment>
<feature type="compositionally biased region" description="Low complexity" evidence="1">
    <location>
        <begin position="34"/>
        <end position="53"/>
    </location>
</feature>
<dbReference type="InterPro" id="IPR022053">
    <property type="entry name" value="DUF3613"/>
</dbReference>
<feature type="chain" id="PRO_5045608500" evidence="2">
    <location>
        <begin position="24"/>
        <end position="129"/>
    </location>
</feature>
<proteinExistence type="predicted"/>
<dbReference type="RefSeq" id="WP_323437859.1">
    <property type="nucleotide sequence ID" value="NZ_JAYFUH010000061.1"/>
</dbReference>
<dbReference type="Proteomes" id="UP001301653">
    <property type="component" value="Unassembled WGS sequence"/>
</dbReference>
<feature type="signal peptide" evidence="2">
    <location>
        <begin position="1"/>
        <end position="23"/>
    </location>
</feature>
<feature type="region of interest" description="Disordered" evidence="1">
    <location>
        <begin position="32"/>
        <end position="67"/>
    </location>
</feature>
<protein>
    <submittedName>
        <fullName evidence="3">DUF3613 domain-containing protein</fullName>
    </submittedName>
</protein>
<evidence type="ECO:0000256" key="1">
    <source>
        <dbReference type="SAM" id="MobiDB-lite"/>
    </source>
</evidence>
<evidence type="ECO:0000256" key="2">
    <source>
        <dbReference type="SAM" id="SignalP"/>
    </source>
</evidence>
<dbReference type="Pfam" id="PF12266">
    <property type="entry name" value="DUF3613"/>
    <property type="match status" value="1"/>
</dbReference>